<evidence type="ECO:0000256" key="8">
    <source>
        <dbReference type="ARBA" id="ARBA00023277"/>
    </source>
</evidence>
<comment type="similarity">
    <text evidence="3">Belongs to the aldolase class II family. AraD/FucA subfamily.</text>
</comment>
<dbReference type="NCBIfam" id="NF006047">
    <property type="entry name" value="PRK08193.1"/>
    <property type="match status" value="1"/>
</dbReference>
<dbReference type="InterPro" id="IPR036409">
    <property type="entry name" value="Aldolase_II/adducin_N_sf"/>
</dbReference>
<evidence type="ECO:0000256" key="4">
    <source>
        <dbReference type="ARBA" id="ARBA00013186"/>
    </source>
</evidence>
<evidence type="ECO:0000256" key="7">
    <source>
        <dbReference type="ARBA" id="ARBA00023235"/>
    </source>
</evidence>
<dbReference type="InterPro" id="IPR050197">
    <property type="entry name" value="Aldolase_class_II_sugar_metab"/>
</dbReference>
<evidence type="ECO:0000256" key="3">
    <source>
        <dbReference type="ARBA" id="ARBA00010037"/>
    </source>
</evidence>
<dbReference type="GO" id="GO:0016832">
    <property type="term" value="F:aldehyde-lyase activity"/>
    <property type="evidence" value="ECO:0007669"/>
    <property type="project" value="TreeGrafter"/>
</dbReference>
<feature type="domain" description="Class II aldolase/adducin N-terminal" evidence="9">
    <location>
        <begin position="8"/>
        <end position="198"/>
    </location>
</feature>
<evidence type="ECO:0000313" key="10">
    <source>
        <dbReference type="EMBL" id="MBD5780547.1"/>
    </source>
</evidence>
<comment type="catalytic activity">
    <reaction evidence="1">
        <text>L-ribulose 5-phosphate = D-xylulose 5-phosphate</text>
        <dbReference type="Rhea" id="RHEA:22368"/>
        <dbReference type="ChEBI" id="CHEBI:57737"/>
        <dbReference type="ChEBI" id="CHEBI:58226"/>
        <dbReference type="EC" id="5.1.3.4"/>
    </reaction>
</comment>
<dbReference type="RefSeq" id="WP_191617644.1">
    <property type="nucleotide sequence ID" value="NZ_JACYFG010000036.1"/>
</dbReference>
<sequence length="232" mass="25096">MNYKDIREECVASNKELQSLGLIDITFGNVSVLDPAAGVFAIKPSGVPYDALTPEQMVIVDLEGKIVEGDLRPSSDEPTHRRLFIELGDKGITSVVHTHSRNAVGFAQAERSIPCLGTTHCDYFRGAVPVTRPMTVEEVEGAYEWETGNVIVELFSEVNPLEVTAALVRNHGPFVWGKNGAKAVETAFALEIVADMAAKTLALNPAAAGAPAHLLKKHYDRKHGPGAYYGQK</sequence>
<evidence type="ECO:0000313" key="11">
    <source>
        <dbReference type="Proteomes" id="UP000622317"/>
    </source>
</evidence>
<keyword evidence="8" id="KW-0119">Carbohydrate metabolism</keyword>
<dbReference type="GO" id="GO:0008742">
    <property type="term" value="F:L-ribulose-phosphate 4-epimerase activity"/>
    <property type="evidence" value="ECO:0007669"/>
    <property type="project" value="UniProtKB-EC"/>
</dbReference>
<accession>A0A927F903</accession>
<proteinExistence type="inferred from homology"/>
<dbReference type="GO" id="GO:0046872">
    <property type="term" value="F:metal ion binding"/>
    <property type="evidence" value="ECO:0007669"/>
    <property type="project" value="UniProtKB-KW"/>
</dbReference>
<keyword evidence="7" id="KW-0413">Isomerase</keyword>
<dbReference type="EC" id="5.1.3.4" evidence="4"/>
<keyword evidence="6" id="KW-0862">Zinc</keyword>
<gene>
    <name evidence="10" type="primary">araD</name>
    <name evidence="10" type="ORF">IEN85_13685</name>
</gene>
<evidence type="ECO:0000256" key="1">
    <source>
        <dbReference type="ARBA" id="ARBA00001726"/>
    </source>
</evidence>
<organism evidence="10 11">
    <name type="scientific">Pelagicoccus enzymogenes</name>
    <dbReference type="NCBI Taxonomy" id="2773457"/>
    <lineage>
        <taxon>Bacteria</taxon>
        <taxon>Pseudomonadati</taxon>
        <taxon>Verrucomicrobiota</taxon>
        <taxon>Opitutia</taxon>
        <taxon>Puniceicoccales</taxon>
        <taxon>Pelagicoccaceae</taxon>
        <taxon>Pelagicoccus</taxon>
    </lineage>
</organism>
<comment type="caution">
    <text evidence="10">The sequence shown here is derived from an EMBL/GenBank/DDBJ whole genome shotgun (WGS) entry which is preliminary data.</text>
</comment>
<reference evidence="10" key="1">
    <citation type="submission" date="2020-09" db="EMBL/GenBank/DDBJ databases">
        <title>Pelagicoccus enzymogenes sp. nov. with an EPS production, isolated from marine sediment.</title>
        <authorList>
            <person name="Feng X."/>
        </authorList>
    </citation>
    <scope>NUCLEOTIDE SEQUENCE</scope>
    <source>
        <strain evidence="10">NFK12</strain>
    </source>
</reference>
<dbReference type="Gene3D" id="3.40.225.10">
    <property type="entry name" value="Class II aldolase/adducin N-terminal domain"/>
    <property type="match status" value="1"/>
</dbReference>
<dbReference type="PANTHER" id="PTHR22789:SF8">
    <property type="entry name" value="L-RIBULOSE-5-PHOSPHATE 4-EPIMERASE SGBE"/>
    <property type="match status" value="1"/>
</dbReference>
<dbReference type="EMBL" id="JACYFG010000036">
    <property type="protein sequence ID" value="MBD5780547.1"/>
    <property type="molecule type" value="Genomic_DNA"/>
</dbReference>
<dbReference type="FunFam" id="3.40.225.10:FF:000001">
    <property type="entry name" value="L-ribulose-5-phosphate 4-epimerase UlaF"/>
    <property type="match status" value="1"/>
</dbReference>
<dbReference type="Pfam" id="PF00596">
    <property type="entry name" value="Aldolase_II"/>
    <property type="match status" value="1"/>
</dbReference>
<dbReference type="GO" id="GO:0019323">
    <property type="term" value="P:pentose catabolic process"/>
    <property type="evidence" value="ECO:0007669"/>
    <property type="project" value="TreeGrafter"/>
</dbReference>
<dbReference type="AlphaFoldDB" id="A0A927F903"/>
<evidence type="ECO:0000256" key="5">
    <source>
        <dbReference type="ARBA" id="ARBA00022723"/>
    </source>
</evidence>
<dbReference type="SUPFAM" id="SSF53639">
    <property type="entry name" value="AraD/HMP-PK domain-like"/>
    <property type="match status" value="1"/>
</dbReference>
<dbReference type="InterPro" id="IPR001303">
    <property type="entry name" value="Aldolase_II/adducin_N"/>
</dbReference>
<dbReference type="SMART" id="SM01007">
    <property type="entry name" value="Aldolase_II"/>
    <property type="match status" value="1"/>
</dbReference>
<evidence type="ECO:0000256" key="6">
    <source>
        <dbReference type="ARBA" id="ARBA00022833"/>
    </source>
</evidence>
<keyword evidence="11" id="KW-1185">Reference proteome</keyword>
<dbReference type="PANTHER" id="PTHR22789">
    <property type="entry name" value="FUCULOSE PHOSPHATE ALDOLASE"/>
    <property type="match status" value="1"/>
</dbReference>
<protein>
    <recommendedName>
        <fullName evidence="4">L-ribulose-5-phosphate 4-epimerase</fullName>
        <ecNumber evidence="4">5.1.3.4</ecNumber>
    </recommendedName>
</protein>
<evidence type="ECO:0000256" key="2">
    <source>
        <dbReference type="ARBA" id="ARBA00001947"/>
    </source>
</evidence>
<name>A0A927F903_9BACT</name>
<dbReference type="GO" id="GO:0005829">
    <property type="term" value="C:cytosol"/>
    <property type="evidence" value="ECO:0007669"/>
    <property type="project" value="TreeGrafter"/>
</dbReference>
<dbReference type="Proteomes" id="UP000622317">
    <property type="component" value="Unassembled WGS sequence"/>
</dbReference>
<comment type="cofactor">
    <cofactor evidence="2">
        <name>Zn(2+)</name>
        <dbReference type="ChEBI" id="CHEBI:29105"/>
    </cofactor>
</comment>
<keyword evidence="5" id="KW-0479">Metal-binding</keyword>
<evidence type="ECO:0000259" key="9">
    <source>
        <dbReference type="SMART" id="SM01007"/>
    </source>
</evidence>